<dbReference type="Proteomes" id="UP001333110">
    <property type="component" value="Unassembled WGS sequence"/>
</dbReference>
<gene>
    <name evidence="1" type="ORF">QYF61_000229</name>
</gene>
<evidence type="ECO:0000313" key="1">
    <source>
        <dbReference type="EMBL" id="KAK4823262.1"/>
    </source>
</evidence>
<accession>A0AAN7RZY9</accession>
<feature type="non-terminal residue" evidence="1">
    <location>
        <position position="164"/>
    </location>
</feature>
<comment type="caution">
    <text evidence="1">The sequence shown here is derived from an EMBL/GenBank/DDBJ whole genome shotgun (WGS) entry which is preliminary data.</text>
</comment>
<sequence length="164" mass="19002">MSSQFLQVNAVGNAVKGFTKVQSVKNWNRLPRDVMQTPNLDFFKTQLNKDLSNLNNLQDSSVMLEKKMFTLCNDRYSKKKKTLTKLEQVQQRAINIVKGFQHMIYEERLKELGLFSLENRKLNGDTILFFSSLLGDHRQDGAKLFSEVHSERQLAQAATWEMLT</sequence>
<proteinExistence type="predicted"/>
<organism evidence="1 2">
    <name type="scientific">Mycteria americana</name>
    <name type="common">Wood stork</name>
    <dbReference type="NCBI Taxonomy" id="33587"/>
    <lineage>
        <taxon>Eukaryota</taxon>
        <taxon>Metazoa</taxon>
        <taxon>Chordata</taxon>
        <taxon>Craniata</taxon>
        <taxon>Vertebrata</taxon>
        <taxon>Euteleostomi</taxon>
        <taxon>Archelosauria</taxon>
        <taxon>Archosauria</taxon>
        <taxon>Dinosauria</taxon>
        <taxon>Saurischia</taxon>
        <taxon>Theropoda</taxon>
        <taxon>Coelurosauria</taxon>
        <taxon>Aves</taxon>
        <taxon>Neognathae</taxon>
        <taxon>Neoaves</taxon>
        <taxon>Aequornithes</taxon>
        <taxon>Ciconiiformes</taxon>
        <taxon>Ciconiidae</taxon>
        <taxon>Mycteria</taxon>
    </lineage>
</organism>
<keyword evidence="2" id="KW-1185">Reference proteome</keyword>
<protein>
    <submittedName>
        <fullName evidence="1">Uncharacterized protein</fullName>
    </submittedName>
</protein>
<reference evidence="1 2" key="1">
    <citation type="journal article" date="2023" name="J. Hered.">
        <title>Chromosome-level genome of the wood stork (Mycteria americana) provides insight into avian chromosome evolution.</title>
        <authorList>
            <person name="Flamio R. Jr."/>
            <person name="Ramstad K.M."/>
        </authorList>
    </citation>
    <scope>NUCLEOTIDE SEQUENCE [LARGE SCALE GENOMIC DNA]</scope>
    <source>
        <strain evidence="1">JAX WOST 10</strain>
    </source>
</reference>
<dbReference type="EMBL" id="JAUNZN010000003">
    <property type="protein sequence ID" value="KAK4823262.1"/>
    <property type="molecule type" value="Genomic_DNA"/>
</dbReference>
<dbReference type="AlphaFoldDB" id="A0AAN7RZY9"/>
<name>A0AAN7RZY9_MYCAM</name>
<evidence type="ECO:0000313" key="2">
    <source>
        <dbReference type="Proteomes" id="UP001333110"/>
    </source>
</evidence>